<dbReference type="Pfam" id="PF13535">
    <property type="entry name" value="ATP-grasp_4"/>
    <property type="match status" value="1"/>
</dbReference>
<dbReference type="SMART" id="SM01209">
    <property type="entry name" value="GARS_A"/>
    <property type="match status" value="1"/>
</dbReference>
<dbReference type="InterPro" id="IPR041472">
    <property type="entry name" value="BL00235/CARNS1_N"/>
</dbReference>
<accession>A0A919BPV7</accession>
<dbReference type="EMBL" id="BNBE01000001">
    <property type="protein sequence ID" value="GHG01874.1"/>
    <property type="molecule type" value="Genomic_DNA"/>
</dbReference>
<evidence type="ECO:0000256" key="3">
    <source>
        <dbReference type="ARBA" id="ARBA00022840"/>
    </source>
</evidence>
<dbReference type="InterPro" id="IPR011761">
    <property type="entry name" value="ATP-grasp"/>
</dbReference>
<organism evidence="6 7">
    <name type="scientific">Streptomyces filamentosus</name>
    <name type="common">Streptomyces roseosporus</name>
    <dbReference type="NCBI Taxonomy" id="67294"/>
    <lineage>
        <taxon>Bacteria</taxon>
        <taxon>Bacillati</taxon>
        <taxon>Actinomycetota</taxon>
        <taxon>Actinomycetes</taxon>
        <taxon>Kitasatosporales</taxon>
        <taxon>Streptomycetaceae</taxon>
        <taxon>Streptomyces</taxon>
    </lineage>
</organism>
<dbReference type="PANTHER" id="PTHR43585">
    <property type="entry name" value="FUMIPYRROLE BIOSYNTHESIS PROTEIN C"/>
    <property type="match status" value="1"/>
</dbReference>
<evidence type="ECO:0000313" key="6">
    <source>
        <dbReference type="EMBL" id="GHG01874.1"/>
    </source>
</evidence>
<name>A0A919BPV7_STRFL</name>
<dbReference type="GO" id="GO:0005524">
    <property type="term" value="F:ATP binding"/>
    <property type="evidence" value="ECO:0007669"/>
    <property type="project" value="UniProtKB-UniRule"/>
</dbReference>
<evidence type="ECO:0000256" key="1">
    <source>
        <dbReference type="ARBA" id="ARBA00022598"/>
    </source>
</evidence>
<reference evidence="6" key="1">
    <citation type="journal article" date="2014" name="Int. J. Syst. Evol. Microbiol.">
        <title>Complete genome sequence of Corynebacterium casei LMG S-19264T (=DSM 44701T), isolated from a smear-ripened cheese.</title>
        <authorList>
            <consortium name="US DOE Joint Genome Institute (JGI-PGF)"/>
            <person name="Walter F."/>
            <person name="Albersmeier A."/>
            <person name="Kalinowski J."/>
            <person name="Ruckert C."/>
        </authorList>
    </citation>
    <scope>NUCLEOTIDE SEQUENCE</scope>
    <source>
        <strain evidence="6">JCM 4122</strain>
    </source>
</reference>
<evidence type="ECO:0000256" key="4">
    <source>
        <dbReference type="PROSITE-ProRule" id="PRU00409"/>
    </source>
</evidence>
<dbReference type="GO" id="GO:0046872">
    <property type="term" value="F:metal ion binding"/>
    <property type="evidence" value="ECO:0007669"/>
    <property type="project" value="InterPro"/>
</dbReference>
<dbReference type="SUPFAM" id="SSF56059">
    <property type="entry name" value="Glutathione synthetase ATP-binding domain-like"/>
    <property type="match status" value="1"/>
</dbReference>
<sequence>MTAAPVLPRRLAFLESNLTGTGMRALRHAVDLGLTPVFVTSDPAKYDVEPETARAIRETAEHVLVCDTQDPEAIAKTLLTSLGPGETPGDVGLRGIMTVMEYYVPTAAAVAHRLGLPGLDPEAAGRARDKLRTRTACAEHGVSAPAFRFVRSTDEIDSLLREIPLPCVVKPIDESASIGVRICHTVEQLTDGIREIAESPVNSKGQPRIPGALVEECVFGHEVSVETFTFAGKTTVLGVTDKLLGTTPHFVELGHTFPSTVPHAGRAADLVLEALDAIGFDFGPAHTEVKLTPRGPVLIEINARTGGDFIPDLVEQALGIPLLEQSIVAASGGVPDLVPTRAEGAAIRFLAGRDGVVDQAPDPAVMANFPGVVAHRSKAEPGRATRYPRNSHDRLGHVLTRAATPALAAAEADAALCHLAPTYR</sequence>
<dbReference type="GO" id="GO:0016874">
    <property type="term" value="F:ligase activity"/>
    <property type="evidence" value="ECO:0007669"/>
    <property type="project" value="UniProtKB-KW"/>
</dbReference>
<reference evidence="6" key="2">
    <citation type="submission" date="2020-09" db="EMBL/GenBank/DDBJ databases">
        <authorList>
            <person name="Sun Q."/>
            <person name="Ohkuma M."/>
        </authorList>
    </citation>
    <scope>NUCLEOTIDE SEQUENCE</scope>
    <source>
        <strain evidence="6">JCM 4122</strain>
    </source>
</reference>
<dbReference type="RefSeq" id="WP_190042048.1">
    <property type="nucleotide sequence ID" value="NZ_BNBE01000001.1"/>
</dbReference>
<keyword evidence="7" id="KW-1185">Reference proteome</keyword>
<keyword evidence="2 4" id="KW-0547">Nucleotide-binding</keyword>
<dbReference type="Pfam" id="PF18130">
    <property type="entry name" value="ATPgrasp_N"/>
    <property type="match status" value="1"/>
</dbReference>
<evidence type="ECO:0000259" key="5">
    <source>
        <dbReference type="PROSITE" id="PS50975"/>
    </source>
</evidence>
<protein>
    <recommendedName>
        <fullName evidence="5">ATP-grasp domain-containing protein</fullName>
    </recommendedName>
</protein>
<dbReference type="Proteomes" id="UP000632849">
    <property type="component" value="Unassembled WGS sequence"/>
</dbReference>
<dbReference type="InterPro" id="IPR040570">
    <property type="entry name" value="LAL_C2"/>
</dbReference>
<comment type="caution">
    <text evidence="6">The sequence shown here is derived from an EMBL/GenBank/DDBJ whole genome shotgun (WGS) entry which is preliminary data.</text>
</comment>
<dbReference type="Pfam" id="PF18603">
    <property type="entry name" value="LAL_C2"/>
    <property type="match status" value="1"/>
</dbReference>
<dbReference type="Gene3D" id="3.30.470.20">
    <property type="entry name" value="ATP-grasp fold, B domain"/>
    <property type="match status" value="1"/>
</dbReference>
<feature type="domain" description="ATP-grasp" evidence="5">
    <location>
        <begin position="134"/>
        <end position="331"/>
    </location>
</feature>
<evidence type="ECO:0000313" key="7">
    <source>
        <dbReference type="Proteomes" id="UP000632849"/>
    </source>
</evidence>
<dbReference type="PANTHER" id="PTHR43585:SF2">
    <property type="entry name" value="ATP-GRASP ENZYME FSQD"/>
    <property type="match status" value="1"/>
</dbReference>
<evidence type="ECO:0000256" key="2">
    <source>
        <dbReference type="ARBA" id="ARBA00022741"/>
    </source>
</evidence>
<proteinExistence type="predicted"/>
<dbReference type="Gene3D" id="3.40.50.20">
    <property type="match status" value="1"/>
</dbReference>
<keyword evidence="3 4" id="KW-0067">ATP-binding</keyword>
<dbReference type="PROSITE" id="PS50975">
    <property type="entry name" value="ATP_GRASP"/>
    <property type="match status" value="1"/>
</dbReference>
<dbReference type="InterPro" id="IPR052032">
    <property type="entry name" value="ATP-dep_AA_Ligase"/>
</dbReference>
<dbReference type="AlphaFoldDB" id="A0A919BPV7"/>
<keyword evidence="1" id="KW-0436">Ligase</keyword>
<gene>
    <name evidence="6" type="ORF">GCM10017667_36880</name>
</gene>